<organism evidence="1 2">
    <name type="scientific">Auriscalpium vulgare</name>
    <dbReference type="NCBI Taxonomy" id="40419"/>
    <lineage>
        <taxon>Eukaryota</taxon>
        <taxon>Fungi</taxon>
        <taxon>Dikarya</taxon>
        <taxon>Basidiomycota</taxon>
        <taxon>Agaricomycotina</taxon>
        <taxon>Agaricomycetes</taxon>
        <taxon>Russulales</taxon>
        <taxon>Auriscalpiaceae</taxon>
        <taxon>Auriscalpium</taxon>
    </lineage>
</organism>
<evidence type="ECO:0000313" key="1">
    <source>
        <dbReference type="EMBL" id="KAI0040883.1"/>
    </source>
</evidence>
<evidence type="ECO:0000313" key="2">
    <source>
        <dbReference type="Proteomes" id="UP000814033"/>
    </source>
</evidence>
<proteinExistence type="predicted"/>
<reference evidence="1" key="1">
    <citation type="submission" date="2021-02" db="EMBL/GenBank/DDBJ databases">
        <authorList>
            <consortium name="DOE Joint Genome Institute"/>
            <person name="Ahrendt S."/>
            <person name="Looney B.P."/>
            <person name="Miyauchi S."/>
            <person name="Morin E."/>
            <person name="Drula E."/>
            <person name="Courty P.E."/>
            <person name="Chicoki N."/>
            <person name="Fauchery L."/>
            <person name="Kohler A."/>
            <person name="Kuo A."/>
            <person name="Labutti K."/>
            <person name="Pangilinan J."/>
            <person name="Lipzen A."/>
            <person name="Riley R."/>
            <person name="Andreopoulos W."/>
            <person name="He G."/>
            <person name="Johnson J."/>
            <person name="Barry K.W."/>
            <person name="Grigoriev I.V."/>
            <person name="Nagy L."/>
            <person name="Hibbett D."/>
            <person name="Henrissat B."/>
            <person name="Matheny P.B."/>
            <person name="Labbe J."/>
            <person name="Martin F."/>
        </authorList>
    </citation>
    <scope>NUCLEOTIDE SEQUENCE</scope>
    <source>
        <strain evidence="1">FP105234-sp</strain>
    </source>
</reference>
<comment type="caution">
    <text evidence="1">The sequence shown here is derived from an EMBL/GenBank/DDBJ whole genome shotgun (WGS) entry which is preliminary data.</text>
</comment>
<name>A0ACB8RBE2_9AGAM</name>
<dbReference type="Proteomes" id="UP000814033">
    <property type="component" value="Unassembled WGS sequence"/>
</dbReference>
<keyword evidence="2" id="KW-1185">Reference proteome</keyword>
<protein>
    <submittedName>
        <fullName evidence="1">H-sco1</fullName>
    </submittedName>
</protein>
<reference evidence="1" key="2">
    <citation type="journal article" date="2022" name="New Phytol.">
        <title>Evolutionary transition to the ectomycorrhizal habit in the genomes of a hyperdiverse lineage of mushroom-forming fungi.</title>
        <authorList>
            <person name="Looney B."/>
            <person name="Miyauchi S."/>
            <person name="Morin E."/>
            <person name="Drula E."/>
            <person name="Courty P.E."/>
            <person name="Kohler A."/>
            <person name="Kuo A."/>
            <person name="LaButti K."/>
            <person name="Pangilinan J."/>
            <person name="Lipzen A."/>
            <person name="Riley R."/>
            <person name="Andreopoulos W."/>
            <person name="He G."/>
            <person name="Johnson J."/>
            <person name="Nolan M."/>
            <person name="Tritt A."/>
            <person name="Barry K.W."/>
            <person name="Grigoriev I.V."/>
            <person name="Nagy L.G."/>
            <person name="Hibbett D."/>
            <person name="Henrissat B."/>
            <person name="Matheny P.B."/>
            <person name="Labbe J."/>
            <person name="Martin F.M."/>
        </authorList>
    </citation>
    <scope>NUCLEOTIDE SEQUENCE</scope>
    <source>
        <strain evidence="1">FP105234-sp</strain>
    </source>
</reference>
<sequence length="281" mass="31500">MSMNTITFAARRAVRLPKPTNALQYYFSHSPSTSSARAPRSISTGGPRRRYSTPVNDKQQNKSAVGVFSPQAAALFVLAGTGLFLYFKWEKERLAEQKQKDMESRTVGRAHVGGPFQMTTHEGKPFSDKDMLGKWSLIYFGFTNCPDICPDELDKMSAAVNTLDESYGPIVQPIFISVDPARDTIPQMARYVADFHPRLVGLTGDYATAKATCKAYRVYFSTPPDAKPGDDYLVDHSIFFYFMDPDGKFVEAFGKSSSAEDVVERVKRELEEWKAERGRLV</sequence>
<accession>A0ACB8RBE2</accession>
<gene>
    <name evidence="1" type="ORF">FA95DRAFT_1565991</name>
</gene>
<dbReference type="EMBL" id="MU276160">
    <property type="protein sequence ID" value="KAI0040883.1"/>
    <property type="molecule type" value="Genomic_DNA"/>
</dbReference>